<accession>A0A2A2K7C3</accession>
<dbReference type="AlphaFoldDB" id="A0A2A2K7C3"/>
<dbReference type="Gene3D" id="3.90.550.10">
    <property type="entry name" value="Spore Coat Polysaccharide Biosynthesis Protein SpsA, Chain A"/>
    <property type="match status" value="1"/>
</dbReference>
<reference evidence="2 3" key="1">
    <citation type="journal article" date="2017" name="Curr. Biol.">
        <title>Genome architecture and evolution of a unichromosomal asexual nematode.</title>
        <authorList>
            <person name="Fradin H."/>
            <person name="Zegar C."/>
            <person name="Gutwein M."/>
            <person name="Lucas J."/>
            <person name="Kovtun M."/>
            <person name="Corcoran D."/>
            <person name="Baugh L.R."/>
            <person name="Kiontke K."/>
            <person name="Gunsalus K."/>
            <person name="Fitch D.H."/>
            <person name="Piano F."/>
        </authorList>
    </citation>
    <scope>NUCLEOTIDE SEQUENCE [LARGE SCALE GENOMIC DNA]</scope>
    <source>
        <strain evidence="2">PF1309</strain>
    </source>
</reference>
<dbReference type="EMBL" id="LIAE01009459">
    <property type="protein sequence ID" value="PAV69709.1"/>
    <property type="molecule type" value="Genomic_DNA"/>
</dbReference>
<dbReference type="SUPFAM" id="SSF53448">
    <property type="entry name" value="Nucleotide-diphospho-sugar transferases"/>
    <property type="match status" value="1"/>
</dbReference>
<gene>
    <name evidence="2" type="ORF">WR25_08438</name>
</gene>
<organism evidence="2 3">
    <name type="scientific">Diploscapter pachys</name>
    <dbReference type="NCBI Taxonomy" id="2018661"/>
    <lineage>
        <taxon>Eukaryota</taxon>
        <taxon>Metazoa</taxon>
        <taxon>Ecdysozoa</taxon>
        <taxon>Nematoda</taxon>
        <taxon>Chromadorea</taxon>
        <taxon>Rhabditida</taxon>
        <taxon>Rhabditina</taxon>
        <taxon>Rhabditomorpha</taxon>
        <taxon>Rhabditoidea</taxon>
        <taxon>Rhabditidae</taxon>
        <taxon>Diploscapter</taxon>
    </lineage>
</organism>
<keyword evidence="3" id="KW-1185">Reference proteome</keyword>
<dbReference type="OrthoDB" id="9876900at2759"/>
<name>A0A2A2K7C3_9BILA</name>
<evidence type="ECO:0000259" key="1">
    <source>
        <dbReference type="Pfam" id="PF00535"/>
    </source>
</evidence>
<evidence type="ECO:0000313" key="3">
    <source>
        <dbReference type="Proteomes" id="UP000218231"/>
    </source>
</evidence>
<sequence>MPSAPIIAATLIVRDEARCIARCLESVAPFVDRMVVVDTGSVDDTVAIAKGCGAEVHRLDWPDDFAAARNHALGLADADWHLVIDADEWIVCGGEALRDWCAGGERLGRACVLSDDGAGATTTRSWITRVLPRGVRFEGRVHEQVASAVPRVRTGLHIGHDGYRAAQLARKRDRNHRLLLAELAGRPGDAYLLYQIAKDADMRGDGAASAEGYAQAVAATPPDAGWRHELVTCAIAALAKAGRLGDAMALAEAEMPRWAESPDFFFVLGDLLLHHAIADPARAVDQWLPLASGAWERAIAIGERPDLEGSVAGRGSHLAQHNLDVVRGQLAMLRVADPPAHQAERRVADGGVHAADLAVAAFADGEAQPAVGDRLAHAYGGRARPQVRRLDRLHLGGAGGAVLQHDAGAKRGERGGVGDAFHLHEIGLGQLELRIGDARLEAAVVGQQQQPFAVAVEPAGGIDAGYVDEA</sequence>
<dbReference type="Pfam" id="PF00535">
    <property type="entry name" value="Glycos_transf_2"/>
    <property type="match status" value="1"/>
</dbReference>
<evidence type="ECO:0000313" key="2">
    <source>
        <dbReference type="EMBL" id="PAV69709.1"/>
    </source>
</evidence>
<dbReference type="CDD" id="cd02511">
    <property type="entry name" value="Beta4Glucosyltransferase"/>
    <property type="match status" value="1"/>
</dbReference>
<dbReference type="PANTHER" id="PTHR43630:SF2">
    <property type="entry name" value="GLYCOSYLTRANSFERASE"/>
    <property type="match status" value="1"/>
</dbReference>
<feature type="domain" description="Glycosyltransferase 2-like" evidence="1">
    <location>
        <begin position="13"/>
        <end position="89"/>
    </location>
</feature>
<comment type="caution">
    <text evidence="2">The sequence shown here is derived from an EMBL/GenBank/DDBJ whole genome shotgun (WGS) entry which is preliminary data.</text>
</comment>
<dbReference type="InterPro" id="IPR001173">
    <property type="entry name" value="Glyco_trans_2-like"/>
</dbReference>
<proteinExistence type="predicted"/>
<dbReference type="InterPro" id="IPR029044">
    <property type="entry name" value="Nucleotide-diphossugar_trans"/>
</dbReference>
<protein>
    <recommendedName>
        <fullName evidence="1">Glycosyltransferase 2-like domain-containing protein</fullName>
    </recommendedName>
</protein>
<dbReference type="PANTHER" id="PTHR43630">
    <property type="entry name" value="POLY-BETA-1,6-N-ACETYL-D-GLUCOSAMINE SYNTHASE"/>
    <property type="match status" value="1"/>
</dbReference>
<dbReference type="Proteomes" id="UP000218231">
    <property type="component" value="Unassembled WGS sequence"/>
</dbReference>